<dbReference type="AlphaFoldDB" id="A0A4S4E614"/>
<dbReference type="EMBL" id="SDRB02007560">
    <property type="protein sequence ID" value="THG10984.1"/>
    <property type="molecule type" value="Genomic_DNA"/>
</dbReference>
<feature type="compositionally biased region" description="Basic and acidic residues" evidence="4">
    <location>
        <begin position="1"/>
        <end position="15"/>
    </location>
</feature>
<dbReference type="SMART" id="SM01114">
    <property type="entry name" value="CXC"/>
    <property type="match status" value="2"/>
</dbReference>
<protein>
    <recommendedName>
        <fullName evidence="5">CRC domain-containing protein</fullName>
    </recommendedName>
</protein>
<sequence length="428" mass="47180">MEKGERGDFPPKKAQSETPVKKLARQLDFTGFGAASAAVVLPEHPQQPAAQPLLRRTVKQMQPPPPQPQAQQQQLLLMPAQSQSPLPSIRPVLEEEREREREREIGLGVFEDSQEAENVENLELAMVGKARDMSKKVDQWSRRRGGGIMYAHDVKSGNILVRYCECFASGIHCNGCNCVNCHNNVENEAARREAVEATLERNPNAFRPKIASSPHGNREIKEEEVLVLAKHNKGCHCKKSGCLKKYCECFQANILCSENCKCMDCKNFEGSEERKALFHGDHANNMACIQQAANAAITGAIGSSGYGSPPLSKKRKGQELFFGSTAKDPSIHRLGQYPQANHIKASGHSPFLSSIPATRASNSATLGPSKFTYRSLLADIIQPQDLKELCSVLVVFSAEAAKTLAACAFGNQVSCIYIRMPFFCEYNF</sequence>
<comment type="caution">
    <text evidence="6">The sequence shown here is derived from an EMBL/GenBank/DDBJ whole genome shotgun (WGS) entry which is preliminary data.</text>
</comment>
<dbReference type="PANTHER" id="PTHR12446:SF34">
    <property type="entry name" value="PROTEIN LIN-54 HOMOLOG"/>
    <property type="match status" value="1"/>
</dbReference>
<gene>
    <name evidence="6" type="ORF">TEA_024347</name>
</gene>
<evidence type="ECO:0000313" key="6">
    <source>
        <dbReference type="EMBL" id="THG10984.1"/>
    </source>
</evidence>
<dbReference type="Proteomes" id="UP000306102">
    <property type="component" value="Unassembled WGS sequence"/>
</dbReference>
<dbReference type="GO" id="GO:0005634">
    <property type="term" value="C:nucleus"/>
    <property type="evidence" value="ECO:0007669"/>
    <property type="project" value="UniProtKB-SubCell"/>
</dbReference>
<dbReference type="Pfam" id="PF03638">
    <property type="entry name" value="TCR"/>
    <property type="match status" value="2"/>
</dbReference>
<proteinExistence type="inferred from homology"/>
<dbReference type="InterPro" id="IPR005172">
    <property type="entry name" value="CRC"/>
</dbReference>
<feature type="region of interest" description="Disordered" evidence="4">
    <location>
        <begin position="1"/>
        <end position="20"/>
    </location>
</feature>
<keyword evidence="3" id="KW-0539">Nucleus</keyword>
<evidence type="ECO:0000256" key="3">
    <source>
        <dbReference type="ARBA" id="ARBA00023242"/>
    </source>
</evidence>
<evidence type="ECO:0000256" key="2">
    <source>
        <dbReference type="ARBA" id="ARBA00007267"/>
    </source>
</evidence>
<keyword evidence="7" id="KW-1185">Reference proteome</keyword>
<reference evidence="6 7" key="1">
    <citation type="journal article" date="2018" name="Proc. Natl. Acad. Sci. U.S.A.">
        <title>Draft genome sequence of Camellia sinensis var. sinensis provides insights into the evolution of the tea genome and tea quality.</title>
        <authorList>
            <person name="Wei C."/>
            <person name="Yang H."/>
            <person name="Wang S."/>
            <person name="Zhao J."/>
            <person name="Liu C."/>
            <person name="Gao L."/>
            <person name="Xia E."/>
            <person name="Lu Y."/>
            <person name="Tai Y."/>
            <person name="She G."/>
            <person name="Sun J."/>
            <person name="Cao H."/>
            <person name="Tong W."/>
            <person name="Gao Q."/>
            <person name="Li Y."/>
            <person name="Deng W."/>
            <person name="Jiang X."/>
            <person name="Wang W."/>
            <person name="Chen Q."/>
            <person name="Zhang S."/>
            <person name="Li H."/>
            <person name="Wu J."/>
            <person name="Wang P."/>
            <person name="Li P."/>
            <person name="Shi C."/>
            <person name="Zheng F."/>
            <person name="Jian J."/>
            <person name="Huang B."/>
            <person name="Shan D."/>
            <person name="Shi M."/>
            <person name="Fang C."/>
            <person name="Yue Y."/>
            <person name="Li F."/>
            <person name="Li D."/>
            <person name="Wei S."/>
            <person name="Han B."/>
            <person name="Jiang C."/>
            <person name="Yin Y."/>
            <person name="Xia T."/>
            <person name="Zhang Z."/>
            <person name="Bennetzen J.L."/>
            <person name="Zhao S."/>
            <person name="Wan X."/>
        </authorList>
    </citation>
    <scope>NUCLEOTIDE SEQUENCE [LARGE SCALE GENOMIC DNA]</scope>
    <source>
        <strain evidence="7">cv. Shuchazao</strain>
        <tissue evidence="6">Leaf</tissue>
    </source>
</reference>
<evidence type="ECO:0000256" key="1">
    <source>
        <dbReference type="ARBA" id="ARBA00004123"/>
    </source>
</evidence>
<dbReference type="STRING" id="542762.A0A4S4E614"/>
<comment type="similarity">
    <text evidence="2">Belongs to the lin-54 family.</text>
</comment>
<name>A0A4S4E614_CAMSN</name>
<feature type="domain" description="CRC" evidence="5">
    <location>
        <begin position="147"/>
        <end position="270"/>
    </location>
</feature>
<accession>A0A4S4E614</accession>
<evidence type="ECO:0000313" key="7">
    <source>
        <dbReference type="Proteomes" id="UP000306102"/>
    </source>
</evidence>
<dbReference type="PROSITE" id="PS51634">
    <property type="entry name" value="CRC"/>
    <property type="match status" value="1"/>
</dbReference>
<organism evidence="6 7">
    <name type="scientific">Camellia sinensis var. sinensis</name>
    <name type="common">China tea</name>
    <dbReference type="NCBI Taxonomy" id="542762"/>
    <lineage>
        <taxon>Eukaryota</taxon>
        <taxon>Viridiplantae</taxon>
        <taxon>Streptophyta</taxon>
        <taxon>Embryophyta</taxon>
        <taxon>Tracheophyta</taxon>
        <taxon>Spermatophyta</taxon>
        <taxon>Magnoliopsida</taxon>
        <taxon>eudicotyledons</taxon>
        <taxon>Gunneridae</taxon>
        <taxon>Pentapetalae</taxon>
        <taxon>asterids</taxon>
        <taxon>Ericales</taxon>
        <taxon>Theaceae</taxon>
        <taxon>Camellia</taxon>
    </lineage>
</organism>
<evidence type="ECO:0000259" key="5">
    <source>
        <dbReference type="PROSITE" id="PS51634"/>
    </source>
</evidence>
<dbReference type="GO" id="GO:0006355">
    <property type="term" value="P:regulation of DNA-templated transcription"/>
    <property type="evidence" value="ECO:0007669"/>
    <property type="project" value="TreeGrafter"/>
</dbReference>
<evidence type="ECO:0000256" key="4">
    <source>
        <dbReference type="SAM" id="MobiDB-lite"/>
    </source>
</evidence>
<dbReference type="InterPro" id="IPR028307">
    <property type="entry name" value="Lin-54_fam"/>
</dbReference>
<comment type="subcellular location">
    <subcellularLocation>
        <location evidence="1">Nucleus</location>
    </subcellularLocation>
</comment>
<dbReference type="PANTHER" id="PTHR12446">
    <property type="entry name" value="TESMIN/TSO1-RELATED"/>
    <property type="match status" value="1"/>
</dbReference>
<dbReference type="InterPro" id="IPR033467">
    <property type="entry name" value="Tesmin/TSO1-like_CXC"/>
</dbReference>